<reference evidence="2 3" key="1">
    <citation type="submission" date="2017-03" db="EMBL/GenBank/DDBJ databases">
        <title>Widespread Adenine N6-methylation of Active Genes in Fungi.</title>
        <authorList>
            <consortium name="DOE Joint Genome Institute"/>
            <person name="Mondo S.J."/>
            <person name="Dannebaum R.O."/>
            <person name="Kuo R.C."/>
            <person name="Louie K.B."/>
            <person name="Bewick A.J."/>
            <person name="Labutti K."/>
            <person name="Haridas S."/>
            <person name="Kuo A."/>
            <person name="Salamov A."/>
            <person name="Ahrendt S.R."/>
            <person name="Lau R."/>
            <person name="Bowen B.P."/>
            <person name="Lipzen A."/>
            <person name="Sullivan W."/>
            <person name="Andreopoulos W.B."/>
            <person name="Clum A."/>
            <person name="Lindquist E."/>
            <person name="Daum C."/>
            <person name="Northen T.R."/>
            <person name="Ramamoorthy G."/>
            <person name="Schmitz R.J."/>
            <person name="Gryganskyi A."/>
            <person name="Culley D."/>
            <person name="Magnuson J."/>
            <person name="James T.Y."/>
            <person name="O'Malley M.A."/>
            <person name="Stajich J.E."/>
            <person name="Spatafora J.W."/>
            <person name="Visel A."/>
            <person name="Grigoriev I.V."/>
        </authorList>
    </citation>
    <scope>NUCLEOTIDE SEQUENCE [LARGE SCALE GENOMIC DNA]</scope>
    <source>
        <strain evidence="2 3">NRRL Y-17943</strain>
    </source>
</reference>
<evidence type="ECO:0000256" key="1">
    <source>
        <dbReference type="SAM" id="SignalP"/>
    </source>
</evidence>
<evidence type="ECO:0000313" key="3">
    <source>
        <dbReference type="Proteomes" id="UP000193218"/>
    </source>
</evidence>
<dbReference type="EMBL" id="NBSH01000007">
    <property type="protein sequence ID" value="ORX36742.1"/>
    <property type="molecule type" value="Genomic_DNA"/>
</dbReference>
<protein>
    <recommendedName>
        <fullName evidence="4">DUF4185 domain-containing protein</fullName>
    </recommendedName>
</protein>
<keyword evidence="3" id="KW-1185">Reference proteome</keyword>
<comment type="caution">
    <text evidence="2">The sequence shown here is derived from an EMBL/GenBank/DDBJ whole genome shotgun (WGS) entry which is preliminary data.</text>
</comment>
<feature type="chain" id="PRO_5012530751" description="DUF4185 domain-containing protein" evidence="1">
    <location>
        <begin position="17"/>
        <end position="383"/>
    </location>
</feature>
<sequence length="383" mass="42309">MLSLLSLFTLLVSTEAAAVRRANTNPTVKSSKLVAVASDPHLTRDSGGSVKWGSRTLWTYRDTQYLNSDYQPVNFFSSSASYGAINSDGSVPFSPVPSDQPDGYKYPAEYDLTGDNKNTSFYTILPNECSEDGNQGGNCYNGSRYAIWEDYPPLVTEQSGTITGYTWVKRSLIEFLTNQIPNPSATLYKVTGTDDQQALPTVSVIDEEFWQVDQFAYGHYGNLVVDNVAYLYATNENRDIALAKVPIADIEEKSAYQFYVGGEWTTDQPSVDDTSAYIDIAGGGQGTFYYSEPWDQYVWLGQPGGCACPEFIVSVSSSPEGPWTSPSHVIDVPPGNYTGIGAYTMQAHPEFTPGPAQNAIYVTYTQQYNNTPYETPMYLIEWN</sequence>
<evidence type="ECO:0008006" key="4">
    <source>
        <dbReference type="Google" id="ProtNLM"/>
    </source>
</evidence>
<evidence type="ECO:0000313" key="2">
    <source>
        <dbReference type="EMBL" id="ORX36742.1"/>
    </source>
</evidence>
<feature type="signal peptide" evidence="1">
    <location>
        <begin position="1"/>
        <end position="16"/>
    </location>
</feature>
<dbReference type="AlphaFoldDB" id="A0A1Y1UFE8"/>
<dbReference type="OrthoDB" id="2583188at2759"/>
<keyword evidence="1" id="KW-0732">Signal</keyword>
<organism evidence="2 3">
    <name type="scientific">Kockovaella imperatae</name>
    <dbReference type="NCBI Taxonomy" id="4999"/>
    <lineage>
        <taxon>Eukaryota</taxon>
        <taxon>Fungi</taxon>
        <taxon>Dikarya</taxon>
        <taxon>Basidiomycota</taxon>
        <taxon>Agaricomycotina</taxon>
        <taxon>Tremellomycetes</taxon>
        <taxon>Tremellales</taxon>
        <taxon>Cuniculitremaceae</taxon>
        <taxon>Kockovaella</taxon>
    </lineage>
</organism>
<dbReference type="RefSeq" id="XP_021870811.1">
    <property type="nucleotide sequence ID" value="XM_022015954.1"/>
</dbReference>
<dbReference type="InParanoid" id="A0A1Y1UFE8"/>
<name>A0A1Y1UFE8_9TREE</name>
<dbReference type="GeneID" id="33557763"/>
<proteinExistence type="predicted"/>
<dbReference type="Proteomes" id="UP000193218">
    <property type="component" value="Unassembled WGS sequence"/>
</dbReference>
<gene>
    <name evidence="2" type="ORF">BD324DRAFT_627008</name>
</gene>
<accession>A0A1Y1UFE8</accession>